<dbReference type="Proteomes" id="UP000184031">
    <property type="component" value="Unassembled WGS sequence"/>
</dbReference>
<proteinExistence type="predicted"/>
<reference evidence="3 4" key="1">
    <citation type="submission" date="2016-11" db="EMBL/GenBank/DDBJ databases">
        <authorList>
            <person name="Varghese N."/>
            <person name="Submissions S."/>
        </authorList>
    </citation>
    <scope>NUCLEOTIDE SEQUENCE [LARGE SCALE GENOMIC DNA]</scope>
    <source>
        <strain evidence="3 4">CGMCC 1.12174</strain>
        <strain evidence="2 5">DSM 26351</strain>
    </source>
</reference>
<evidence type="ECO:0000313" key="2">
    <source>
        <dbReference type="EMBL" id="SFC40778.1"/>
    </source>
</evidence>
<feature type="transmembrane region" description="Helical" evidence="1">
    <location>
        <begin position="25"/>
        <end position="44"/>
    </location>
</feature>
<name>A0A1M7BGP2_9FLAO</name>
<keyword evidence="1" id="KW-0812">Transmembrane</keyword>
<feature type="transmembrane region" description="Helical" evidence="1">
    <location>
        <begin position="50"/>
        <end position="69"/>
    </location>
</feature>
<accession>A0A1M7BGP2</accession>
<dbReference type="STRING" id="1055723.SAMN05216293_3717"/>
<dbReference type="InterPro" id="IPR025407">
    <property type="entry name" value="DUF4133"/>
</dbReference>
<keyword evidence="1" id="KW-1133">Transmembrane helix</keyword>
<gene>
    <name evidence="2" type="ORF">SAMN04487891_110155</name>
    <name evidence="3" type="ORF">SAMN05216293_3717</name>
</gene>
<evidence type="ECO:0000313" key="3">
    <source>
        <dbReference type="EMBL" id="SHL54114.1"/>
    </source>
</evidence>
<dbReference type="EMBL" id="FOKU01000010">
    <property type="protein sequence ID" value="SFC40778.1"/>
    <property type="molecule type" value="Genomic_DNA"/>
</dbReference>
<sequence length="106" mass="12031">MEDKFILIRKGLQKEVLFLGLKARYINHCIYIGLGVLSLGFILSMVIPTFMALVVTTCALLSMFAILLFHSRTYGARGFIKKMADASRPDKIKISRSYKNMPLWKG</sequence>
<comment type="caution">
    <text evidence="3">The sequence shown here is derived from an EMBL/GenBank/DDBJ whole genome shotgun (WGS) entry which is preliminary data.</text>
</comment>
<dbReference type="Pfam" id="PF13571">
    <property type="entry name" value="DUF4133"/>
    <property type="match status" value="1"/>
</dbReference>
<dbReference type="Proteomes" id="UP000198940">
    <property type="component" value="Unassembled WGS sequence"/>
</dbReference>
<keyword evidence="1" id="KW-0472">Membrane</keyword>
<dbReference type="OrthoDB" id="1178566at2"/>
<evidence type="ECO:0000313" key="4">
    <source>
        <dbReference type="Proteomes" id="UP000184031"/>
    </source>
</evidence>
<protein>
    <recommendedName>
        <fullName evidence="6">DUF4133 domain-containing protein</fullName>
    </recommendedName>
</protein>
<evidence type="ECO:0000256" key="1">
    <source>
        <dbReference type="SAM" id="Phobius"/>
    </source>
</evidence>
<dbReference type="AlphaFoldDB" id="A0A1M7BGP2"/>
<dbReference type="EMBL" id="FRAT01000011">
    <property type="protein sequence ID" value="SHL54114.1"/>
    <property type="molecule type" value="Genomic_DNA"/>
</dbReference>
<organism evidence="3 4">
    <name type="scientific">Flagellimonas taeanensis</name>
    <dbReference type="NCBI Taxonomy" id="1005926"/>
    <lineage>
        <taxon>Bacteria</taxon>
        <taxon>Pseudomonadati</taxon>
        <taxon>Bacteroidota</taxon>
        <taxon>Flavobacteriia</taxon>
        <taxon>Flavobacteriales</taxon>
        <taxon>Flavobacteriaceae</taxon>
        <taxon>Flagellimonas</taxon>
    </lineage>
</organism>
<keyword evidence="5" id="KW-1185">Reference proteome</keyword>
<dbReference type="RefSeq" id="WP_072882365.1">
    <property type="nucleotide sequence ID" value="NZ_FOKU01000010.1"/>
</dbReference>
<evidence type="ECO:0008006" key="6">
    <source>
        <dbReference type="Google" id="ProtNLM"/>
    </source>
</evidence>
<evidence type="ECO:0000313" key="5">
    <source>
        <dbReference type="Proteomes" id="UP000198940"/>
    </source>
</evidence>